<name>A0A369K6G3_HYPMA</name>
<feature type="compositionally biased region" description="Basic and acidic residues" evidence="5">
    <location>
        <begin position="104"/>
        <end position="115"/>
    </location>
</feature>
<evidence type="ECO:0000256" key="3">
    <source>
        <dbReference type="ARBA" id="ARBA00023163"/>
    </source>
</evidence>
<dbReference type="SUPFAM" id="SSF159042">
    <property type="entry name" value="Plus3-like"/>
    <property type="match status" value="1"/>
</dbReference>
<reference evidence="7" key="1">
    <citation type="submission" date="2018-04" db="EMBL/GenBank/DDBJ databases">
        <title>Whole genome sequencing of Hypsizygus marmoreus.</title>
        <authorList>
            <person name="Choi I.-G."/>
            <person name="Min B."/>
            <person name="Kim J.-G."/>
            <person name="Kim S."/>
            <person name="Oh Y.-L."/>
            <person name="Kong W.-S."/>
            <person name="Park H."/>
            <person name="Jeong J."/>
            <person name="Song E.-S."/>
        </authorList>
    </citation>
    <scope>NUCLEOTIDE SEQUENCE [LARGE SCALE GENOMIC DNA]</scope>
    <source>
        <strain evidence="7">51987-8</strain>
    </source>
</reference>
<evidence type="ECO:0000256" key="4">
    <source>
        <dbReference type="ARBA" id="ARBA00023242"/>
    </source>
</evidence>
<feature type="domain" description="Plus3" evidence="6">
    <location>
        <begin position="206"/>
        <end position="338"/>
    </location>
</feature>
<dbReference type="OrthoDB" id="166375at2759"/>
<dbReference type="EMBL" id="LUEZ02000012">
    <property type="protein sequence ID" value="RDB28265.1"/>
    <property type="molecule type" value="Genomic_DNA"/>
</dbReference>
<dbReference type="InterPro" id="IPR004343">
    <property type="entry name" value="Plus-3_dom"/>
</dbReference>
<dbReference type="InterPro" id="IPR036128">
    <property type="entry name" value="Plus3-like_sf"/>
</dbReference>
<dbReference type="STRING" id="39966.A0A369K6G3"/>
<gene>
    <name evidence="7" type="ORF">Hypma_001454</name>
</gene>
<dbReference type="Proteomes" id="UP000076154">
    <property type="component" value="Unassembled WGS sequence"/>
</dbReference>
<dbReference type="SMART" id="SM00719">
    <property type="entry name" value="Plus3"/>
    <property type="match status" value="1"/>
</dbReference>
<sequence length="535" mass="60497">MSDFENDIDDELLELAGATEKKRKRRQGSSSKASASKKRKADMTDSEEEGPESEEEEEDPYPLEGKYADDADKLRLMQMSEIEREETIALRLEEKQRLLDKRMLSQMVKEQRGGDSDNVAKAAKRQHAVRGATKEKSRKLDELKAKRKAKDEKQRTKGSPKRDRSSSPMDMEISDDESEDGQITKLEQEEEKDRKLFSKNVVDEQPITIEDLEKCRLTRDMLAKYCMAPWFQEYVTDGWVRYLIGSEKGEPVYRICEVKNLGADLVKAYKINDKITNQALELKHGKSVRLFLMDKVSNGPFQPKEFDRLVKVCNAEDVKLPTKRRLETKAATMTKLVTQPITESDINAMLARKHQLSNNKSSGSTTMERSRLNQARTLAIRRQDHAEVAEIDIKLAELAASIVGRHDPRRDDDVDLLARVNERNRKANMEAVRKAELAEAERKRRERKLGAAGTPVPHDPSARLKTLPRLFNAATPTTRPGTPNLGGTPLQPAKNTMSRPVSPLPPTSLSTSLNGNAKTFEAVVLESIEIDLGDF</sequence>
<feature type="compositionally biased region" description="Basic and acidic residues" evidence="5">
    <location>
        <begin position="132"/>
        <end position="165"/>
    </location>
</feature>
<feature type="region of interest" description="Disordered" evidence="5">
    <location>
        <begin position="438"/>
        <end position="512"/>
    </location>
</feature>
<dbReference type="PANTHER" id="PTHR13115">
    <property type="entry name" value="RNA POLYMERASE-ASSOCIATED PROTEIN RTF1 HOMOLOG"/>
    <property type="match status" value="1"/>
</dbReference>
<comment type="caution">
    <text evidence="7">The sequence shown here is derived from an EMBL/GenBank/DDBJ whole genome shotgun (WGS) entry which is preliminary data.</text>
</comment>
<organism evidence="7 8">
    <name type="scientific">Hypsizygus marmoreus</name>
    <name type="common">White beech mushroom</name>
    <name type="synonym">Agaricus marmoreus</name>
    <dbReference type="NCBI Taxonomy" id="39966"/>
    <lineage>
        <taxon>Eukaryota</taxon>
        <taxon>Fungi</taxon>
        <taxon>Dikarya</taxon>
        <taxon>Basidiomycota</taxon>
        <taxon>Agaricomycotina</taxon>
        <taxon>Agaricomycetes</taxon>
        <taxon>Agaricomycetidae</taxon>
        <taxon>Agaricales</taxon>
        <taxon>Tricholomatineae</taxon>
        <taxon>Lyophyllaceae</taxon>
        <taxon>Hypsizygus</taxon>
    </lineage>
</organism>
<evidence type="ECO:0000256" key="2">
    <source>
        <dbReference type="ARBA" id="ARBA00023015"/>
    </source>
</evidence>
<feature type="region of interest" description="Disordered" evidence="5">
    <location>
        <begin position="104"/>
        <end position="183"/>
    </location>
</feature>
<feature type="compositionally biased region" description="Acidic residues" evidence="5">
    <location>
        <begin position="44"/>
        <end position="61"/>
    </location>
</feature>
<dbReference type="GO" id="GO:0003677">
    <property type="term" value="F:DNA binding"/>
    <property type="evidence" value="ECO:0007669"/>
    <property type="project" value="InterPro"/>
</dbReference>
<dbReference type="AlphaFoldDB" id="A0A369K6G3"/>
<dbReference type="FunCoup" id="A0A369K6G3">
    <property type="interactions" value="689"/>
</dbReference>
<keyword evidence="2" id="KW-0805">Transcription regulation</keyword>
<keyword evidence="4" id="KW-0539">Nucleus</keyword>
<dbReference type="Gene3D" id="3.90.70.200">
    <property type="entry name" value="Plus-3 domain"/>
    <property type="match status" value="1"/>
</dbReference>
<dbReference type="Pfam" id="PF03126">
    <property type="entry name" value="Plus-3"/>
    <property type="match status" value="1"/>
</dbReference>
<dbReference type="GO" id="GO:1990269">
    <property type="term" value="F:RNA polymerase II C-terminal domain phosphoserine binding"/>
    <property type="evidence" value="ECO:0007669"/>
    <property type="project" value="TreeGrafter"/>
</dbReference>
<accession>A0A369K6G3</accession>
<dbReference type="GO" id="GO:0016593">
    <property type="term" value="C:Cdc73/Paf1 complex"/>
    <property type="evidence" value="ECO:0007669"/>
    <property type="project" value="TreeGrafter"/>
</dbReference>
<protein>
    <recommendedName>
        <fullName evidence="6">Plus3 domain-containing protein</fullName>
    </recommendedName>
</protein>
<dbReference type="PANTHER" id="PTHR13115:SF8">
    <property type="entry name" value="RNA POLYMERASE-ASSOCIATED PROTEIN RTF1 HOMOLOG"/>
    <property type="match status" value="1"/>
</dbReference>
<evidence type="ECO:0000313" key="7">
    <source>
        <dbReference type="EMBL" id="RDB28265.1"/>
    </source>
</evidence>
<keyword evidence="8" id="KW-1185">Reference proteome</keyword>
<keyword evidence="3" id="KW-0804">Transcription</keyword>
<evidence type="ECO:0000259" key="6">
    <source>
        <dbReference type="PROSITE" id="PS51360"/>
    </source>
</evidence>
<feature type="region of interest" description="Disordered" evidence="5">
    <location>
        <begin position="15"/>
        <end position="72"/>
    </location>
</feature>
<evidence type="ECO:0000313" key="8">
    <source>
        <dbReference type="Proteomes" id="UP000076154"/>
    </source>
</evidence>
<evidence type="ECO:0000256" key="1">
    <source>
        <dbReference type="ARBA" id="ARBA00004123"/>
    </source>
</evidence>
<comment type="subcellular location">
    <subcellularLocation>
        <location evidence="1">Nucleus</location>
    </subcellularLocation>
</comment>
<evidence type="ECO:0000256" key="5">
    <source>
        <dbReference type="SAM" id="MobiDB-lite"/>
    </source>
</evidence>
<dbReference type="InParanoid" id="A0A369K6G3"/>
<dbReference type="PROSITE" id="PS51360">
    <property type="entry name" value="PLUS3"/>
    <property type="match status" value="1"/>
</dbReference>
<proteinExistence type="predicted"/>